<evidence type="ECO:0000259" key="1">
    <source>
        <dbReference type="PROSITE" id="PS51186"/>
    </source>
</evidence>
<dbReference type="SUPFAM" id="SSF55729">
    <property type="entry name" value="Acyl-CoA N-acyltransferases (Nat)"/>
    <property type="match status" value="1"/>
</dbReference>
<dbReference type="Proteomes" id="UP001519287">
    <property type="component" value="Unassembled WGS sequence"/>
</dbReference>
<dbReference type="PANTHER" id="PTHR13355">
    <property type="entry name" value="GLUCOSAMINE 6-PHOSPHATE N-ACETYLTRANSFERASE"/>
    <property type="match status" value="1"/>
</dbReference>
<evidence type="ECO:0000313" key="3">
    <source>
        <dbReference type="Proteomes" id="UP001519287"/>
    </source>
</evidence>
<accession>A0ABS4J1R4</accession>
<keyword evidence="3" id="KW-1185">Reference proteome</keyword>
<protein>
    <submittedName>
        <fullName evidence="2">GNAT superfamily N-acetyltransferase</fullName>
    </submittedName>
</protein>
<evidence type="ECO:0000313" key="2">
    <source>
        <dbReference type="EMBL" id="MBP1993753.1"/>
    </source>
</evidence>
<sequence length="151" mass="16992">MIVNSHYMIRKAAIDDVNSLSELFIEFTGQKFDTTNTKKQIEMVSQNPCYYVAVACDGDKVIGTAMAIVCYDLVGDCNSYMLIENVVVLSDYRGKGIGKLLMQSLEDFGRENNCSYVILVSGSQRSEAHKFYQSIGYEKHAGFKKRLSSRK</sequence>
<reference evidence="2 3" key="1">
    <citation type="submission" date="2021-03" db="EMBL/GenBank/DDBJ databases">
        <title>Genomic Encyclopedia of Type Strains, Phase IV (KMG-IV): sequencing the most valuable type-strain genomes for metagenomic binning, comparative biology and taxonomic classification.</title>
        <authorList>
            <person name="Goeker M."/>
        </authorList>
    </citation>
    <scope>NUCLEOTIDE SEQUENCE [LARGE SCALE GENOMIC DNA]</scope>
    <source>
        <strain evidence="2 3">DSM 26048</strain>
    </source>
</reference>
<dbReference type="PROSITE" id="PS51186">
    <property type="entry name" value="GNAT"/>
    <property type="match status" value="1"/>
</dbReference>
<dbReference type="InterPro" id="IPR016181">
    <property type="entry name" value="Acyl_CoA_acyltransferase"/>
</dbReference>
<dbReference type="PANTHER" id="PTHR13355:SF15">
    <property type="entry name" value="GCN5-RELATED N-ACETYLTRANSFERASE 3, CHLOROPLASTIC"/>
    <property type="match status" value="1"/>
</dbReference>
<dbReference type="EMBL" id="JAGGLB010000021">
    <property type="protein sequence ID" value="MBP1993753.1"/>
    <property type="molecule type" value="Genomic_DNA"/>
</dbReference>
<dbReference type="InterPro" id="IPR039143">
    <property type="entry name" value="GNPNAT1-like"/>
</dbReference>
<dbReference type="Gene3D" id="3.40.630.30">
    <property type="match status" value="1"/>
</dbReference>
<feature type="domain" description="N-acetyltransferase" evidence="1">
    <location>
        <begin position="7"/>
        <end position="151"/>
    </location>
</feature>
<gene>
    <name evidence="2" type="ORF">J2Z66_005379</name>
</gene>
<proteinExistence type="predicted"/>
<dbReference type="InterPro" id="IPR000182">
    <property type="entry name" value="GNAT_dom"/>
</dbReference>
<name>A0ABS4J1R4_9BACL</name>
<comment type="caution">
    <text evidence="2">The sequence shown here is derived from an EMBL/GenBank/DDBJ whole genome shotgun (WGS) entry which is preliminary data.</text>
</comment>
<dbReference type="Pfam" id="PF00583">
    <property type="entry name" value="Acetyltransf_1"/>
    <property type="match status" value="1"/>
</dbReference>
<dbReference type="RefSeq" id="WP_245375841.1">
    <property type="nucleotide sequence ID" value="NZ_JAGGLB010000021.1"/>
</dbReference>
<dbReference type="CDD" id="cd04301">
    <property type="entry name" value="NAT_SF"/>
    <property type="match status" value="1"/>
</dbReference>
<organism evidence="2 3">
    <name type="scientific">Paenibacillus eucommiae</name>
    <dbReference type="NCBI Taxonomy" id="1355755"/>
    <lineage>
        <taxon>Bacteria</taxon>
        <taxon>Bacillati</taxon>
        <taxon>Bacillota</taxon>
        <taxon>Bacilli</taxon>
        <taxon>Bacillales</taxon>
        <taxon>Paenibacillaceae</taxon>
        <taxon>Paenibacillus</taxon>
    </lineage>
</organism>